<evidence type="ECO:0000313" key="3">
    <source>
        <dbReference type="Proteomes" id="UP001152795"/>
    </source>
</evidence>
<comment type="caution">
    <text evidence="2">The sequence shown here is derived from an EMBL/GenBank/DDBJ whole genome shotgun (WGS) entry which is preliminary data.</text>
</comment>
<keyword evidence="2" id="KW-0695">RNA-directed DNA polymerase</keyword>
<accession>A0A6S7GBV5</accession>
<organism evidence="2 3">
    <name type="scientific">Paramuricea clavata</name>
    <name type="common">Red gorgonian</name>
    <name type="synonym">Violescent sea-whip</name>
    <dbReference type="NCBI Taxonomy" id="317549"/>
    <lineage>
        <taxon>Eukaryota</taxon>
        <taxon>Metazoa</taxon>
        <taxon>Cnidaria</taxon>
        <taxon>Anthozoa</taxon>
        <taxon>Octocorallia</taxon>
        <taxon>Malacalcyonacea</taxon>
        <taxon>Plexauridae</taxon>
        <taxon>Paramuricea</taxon>
    </lineage>
</organism>
<name>A0A6S7GBV5_PARCT</name>
<keyword evidence="3" id="KW-1185">Reference proteome</keyword>
<gene>
    <name evidence="2" type="ORF">PACLA_8A029249</name>
</gene>
<feature type="compositionally biased region" description="Basic residues" evidence="1">
    <location>
        <begin position="31"/>
        <end position="43"/>
    </location>
</feature>
<evidence type="ECO:0000313" key="2">
    <source>
        <dbReference type="EMBL" id="CAB3990934.1"/>
    </source>
</evidence>
<dbReference type="GO" id="GO:0003964">
    <property type="term" value="F:RNA-directed DNA polymerase activity"/>
    <property type="evidence" value="ECO:0007669"/>
    <property type="project" value="UniProtKB-KW"/>
</dbReference>
<proteinExistence type="predicted"/>
<evidence type="ECO:0000256" key="1">
    <source>
        <dbReference type="SAM" id="MobiDB-lite"/>
    </source>
</evidence>
<dbReference type="AlphaFoldDB" id="A0A6S7GBV5"/>
<sequence>MDMEEVAQVKQNSLANIEEILSSATSESSKKQHQKFQQMKKRRATKLFKESKFKKRAKTNQGNKSLIDSKDEKFIAKSIEDKATYHGRRHDLVMYTNRRVKSVEAKQHRGKGLFCTKKPSKVEDDDNKNTHYQRSHVKNVKLAFFGKDFKDNSHICFMRSIDDKAYLRLGTSEGFLNTRNKNILTLTDVEKAKKLPKYDCPEKLVYQTPGSHHIFTKECTMSNDKDEEKLLTKDDNHFVFI</sequence>
<protein>
    <submittedName>
        <fullName evidence="2">RNA-directed DNA polymerase from transposon X-element</fullName>
    </submittedName>
</protein>
<dbReference type="Proteomes" id="UP001152795">
    <property type="component" value="Unassembled WGS sequence"/>
</dbReference>
<reference evidence="2" key="1">
    <citation type="submission" date="2020-04" db="EMBL/GenBank/DDBJ databases">
        <authorList>
            <person name="Alioto T."/>
            <person name="Alioto T."/>
            <person name="Gomez Garrido J."/>
        </authorList>
    </citation>
    <scope>NUCLEOTIDE SEQUENCE</scope>
    <source>
        <strain evidence="2">A484AB</strain>
    </source>
</reference>
<dbReference type="OrthoDB" id="5981116at2759"/>
<keyword evidence="2" id="KW-0548">Nucleotidyltransferase</keyword>
<dbReference type="EMBL" id="CACRXK020001757">
    <property type="protein sequence ID" value="CAB3990934.1"/>
    <property type="molecule type" value="Genomic_DNA"/>
</dbReference>
<feature type="region of interest" description="Disordered" evidence="1">
    <location>
        <begin position="22"/>
        <end position="43"/>
    </location>
</feature>
<keyword evidence="2" id="KW-0808">Transferase</keyword>